<protein>
    <recommendedName>
        <fullName evidence="2">SEA domain-containing protein</fullName>
    </recommendedName>
</protein>
<dbReference type="Gene3D" id="3.30.70.960">
    <property type="entry name" value="SEA domain"/>
    <property type="match status" value="1"/>
</dbReference>
<keyword evidence="4" id="KW-1185">Reference proteome</keyword>
<dbReference type="SUPFAM" id="SSF82671">
    <property type="entry name" value="SEA domain"/>
    <property type="match status" value="1"/>
</dbReference>
<evidence type="ECO:0000313" key="4">
    <source>
        <dbReference type="Proteomes" id="UP000018468"/>
    </source>
</evidence>
<dbReference type="STRING" id="7918.ENSLOCP00000008008"/>
<dbReference type="EMBL" id="AHAT01039391">
    <property type="status" value="NOT_ANNOTATED_CDS"/>
    <property type="molecule type" value="Genomic_DNA"/>
</dbReference>
<dbReference type="Proteomes" id="UP000018468">
    <property type="component" value="Linkage group LG9"/>
</dbReference>
<reference evidence="3" key="3">
    <citation type="submission" date="2025-09" db="UniProtKB">
        <authorList>
            <consortium name="Ensembl"/>
        </authorList>
    </citation>
    <scope>IDENTIFICATION</scope>
</reference>
<evidence type="ECO:0000313" key="3">
    <source>
        <dbReference type="Ensembl" id="ENSLOCP00000008008.1"/>
    </source>
</evidence>
<proteinExistence type="predicted"/>
<reference evidence="4" key="1">
    <citation type="submission" date="2011-12" db="EMBL/GenBank/DDBJ databases">
        <title>The Draft Genome of Lepisosteus oculatus.</title>
        <authorList>
            <consortium name="The Broad Institute Genome Assembly &amp; Analysis Group"/>
            <consortium name="Computational R&amp;D Group"/>
            <consortium name="and Sequencing Platform"/>
            <person name="Di Palma F."/>
            <person name="Alfoldi J."/>
            <person name="Johnson J."/>
            <person name="Berlin A."/>
            <person name="Gnerre S."/>
            <person name="Jaffe D."/>
            <person name="MacCallum I."/>
            <person name="Young S."/>
            <person name="Walker B.J."/>
            <person name="Lander E.S."/>
            <person name="Lindblad-Toh K."/>
        </authorList>
    </citation>
    <scope>NUCLEOTIDE SEQUENCE [LARGE SCALE GENOMIC DNA]</scope>
</reference>
<dbReference type="AlphaFoldDB" id="W5MHZ9"/>
<feature type="domain" description="SEA" evidence="2">
    <location>
        <begin position="60"/>
        <end position="170"/>
    </location>
</feature>
<dbReference type="PROSITE" id="PS50024">
    <property type="entry name" value="SEA"/>
    <property type="match status" value="1"/>
</dbReference>
<dbReference type="InterPro" id="IPR036364">
    <property type="entry name" value="SEA_dom_sf"/>
</dbReference>
<dbReference type="Ensembl" id="ENSLOCT00000008018.1">
    <property type="protein sequence ID" value="ENSLOCP00000008008.1"/>
    <property type="gene ID" value="ENSLOCG00000006633.1"/>
</dbReference>
<dbReference type="OMA" id="EVIMPID"/>
<name>W5MHZ9_LEPOC</name>
<accession>W5MHZ9</accession>
<reference evidence="3" key="2">
    <citation type="submission" date="2025-08" db="UniProtKB">
        <authorList>
            <consortium name="Ensembl"/>
        </authorList>
    </citation>
    <scope>IDENTIFICATION</scope>
</reference>
<feature type="region of interest" description="Disordered" evidence="1">
    <location>
        <begin position="1"/>
        <end position="58"/>
    </location>
</feature>
<sequence length="200" mass="21055">MFFLTKVDNTTSTTTAPATTVSPTTTPSSPASTATGSTSTAASTATTSSTTSTTPPSTTVVVEVTAPLRFSIMQTFIASLADTNSSVFQNFASGVTDQVNKVYKKKYTTFLRSRVRKFSRGSIVADMDLVFRNTSPSATDIVNTMKDAIANSEVIMPIDVNSIISSNNPPSSAPALRTSLSSLLALALATVLVVLTQWLH</sequence>
<dbReference type="Bgee" id="ENSLOCG00000006633">
    <property type="expression patterns" value="Expressed in pharyngeal gill and 5 other cell types or tissues"/>
</dbReference>
<feature type="compositionally biased region" description="Low complexity" evidence="1">
    <location>
        <begin position="10"/>
        <end position="58"/>
    </location>
</feature>
<dbReference type="GeneTree" id="ENSGT00740000115955"/>
<dbReference type="InParanoid" id="W5MHZ9"/>
<evidence type="ECO:0000259" key="2">
    <source>
        <dbReference type="PROSITE" id="PS50024"/>
    </source>
</evidence>
<dbReference type="InterPro" id="IPR000082">
    <property type="entry name" value="SEA_dom"/>
</dbReference>
<dbReference type="Pfam" id="PF01390">
    <property type="entry name" value="SEA"/>
    <property type="match status" value="1"/>
</dbReference>
<evidence type="ECO:0000256" key="1">
    <source>
        <dbReference type="SAM" id="MobiDB-lite"/>
    </source>
</evidence>
<dbReference type="SMART" id="SM00200">
    <property type="entry name" value="SEA"/>
    <property type="match status" value="1"/>
</dbReference>
<dbReference type="EMBL" id="AHAT01039390">
    <property type="status" value="NOT_ANNOTATED_CDS"/>
    <property type="molecule type" value="Genomic_DNA"/>
</dbReference>
<organism evidence="3 4">
    <name type="scientific">Lepisosteus oculatus</name>
    <name type="common">Spotted gar</name>
    <dbReference type="NCBI Taxonomy" id="7918"/>
    <lineage>
        <taxon>Eukaryota</taxon>
        <taxon>Metazoa</taxon>
        <taxon>Chordata</taxon>
        <taxon>Craniata</taxon>
        <taxon>Vertebrata</taxon>
        <taxon>Euteleostomi</taxon>
        <taxon>Actinopterygii</taxon>
        <taxon>Neopterygii</taxon>
        <taxon>Holostei</taxon>
        <taxon>Semionotiformes</taxon>
        <taxon>Lepisosteidae</taxon>
        <taxon>Lepisosteus</taxon>
    </lineage>
</organism>
<dbReference type="EMBL" id="AHAT01039392">
    <property type="status" value="NOT_ANNOTATED_CDS"/>
    <property type="molecule type" value="Genomic_DNA"/>
</dbReference>
<dbReference type="HOGENOM" id="CLU_1365864_0_0_1"/>